<dbReference type="Pfam" id="PF08719">
    <property type="entry name" value="NADAR"/>
    <property type="match status" value="1"/>
</dbReference>
<dbReference type="AlphaFoldDB" id="A0A934WXL4"/>
<evidence type="ECO:0000313" key="4">
    <source>
        <dbReference type="EMBL" id="MBK6264771.1"/>
    </source>
</evidence>
<protein>
    <submittedName>
        <fullName evidence="4">NADAR family protein</fullName>
    </submittedName>
</protein>
<dbReference type="NCBIfam" id="TIGR02464">
    <property type="entry name" value="ribofla_fusion"/>
    <property type="match status" value="1"/>
</dbReference>
<dbReference type="SUPFAM" id="SSF143990">
    <property type="entry name" value="YbiA-like"/>
    <property type="match status" value="1"/>
</dbReference>
<comment type="caution">
    <text evidence="4">The sequence shown here is derived from an EMBL/GenBank/DDBJ whole genome shotgun (WGS) entry which is preliminary data.</text>
</comment>
<dbReference type="Gene3D" id="1.10.357.40">
    <property type="entry name" value="YbiA-like"/>
    <property type="match status" value="1"/>
</dbReference>
<reference evidence="4" key="1">
    <citation type="submission" date="2021-01" db="EMBL/GenBank/DDBJ databases">
        <title>Marivirga aurantiaca sp. nov., isolated from intertidal surface sediments.</title>
        <authorList>
            <person name="Zhang M."/>
        </authorList>
    </citation>
    <scope>NUCLEOTIDE SEQUENCE</scope>
    <source>
        <strain evidence="4">S37H4</strain>
    </source>
</reference>
<proteinExistence type="predicted"/>
<comment type="catalytic activity">
    <reaction evidence="1">
        <text>5-amino-6-(5-phospho-D-ribosylamino)uracil + H2O = 5,6-diaminouracil + D-ribose 5-phosphate</text>
        <dbReference type="Rhea" id="RHEA:55020"/>
        <dbReference type="ChEBI" id="CHEBI:15377"/>
        <dbReference type="ChEBI" id="CHEBI:46252"/>
        <dbReference type="ChEBI" id="CHEBI:58453"/>
        <dbReference type="ChEBI" id="CHEBI:78346"/>
    </reaction>
</comment>
<keyword evidence="5" id="KW-1185">Reference proteome</keyword>
<dbReference type="InterPro" id="IPR012816">
    <property type="entry name" value="NADAR"/>
</dbReference>
<feature type="domain" description="NADAR" evidence="3">
    <location>
        <begin position="96"/>
        <end position="270"/>
    </location>
</feature>
<dbReference type="RefSeq" id="WP_201430439.1">
    <property type="nucleotide sequence ID" value="NZ_JAEQBW010000002.1"/>
</dbReference>
<dbReference type="EMBL" id="JAEQBW010000002">
    <property type="protein sequence ID" value="MBK6264771.1"/>
    <property type="molecule type" value="Genomic_DNA"/>
</dbReference>
<sequence>MIKLTEEEIKNLSRQERYNYYEKLRNYEWSKLTWEEKKDSILSDYEFIINKRGIEYITLEESIEFALKNEPNERSNYVTPLVEQYFKRLENEKFTFFWETSSPFSQWHKSKFLASTCLIQGVCLDNLKRKDVLKDKFPLITQEYSSAEQFMMYHKAIVFLDINIAEEIMSTNDVRKIKNLGRKVENYDGKVWEYYRSNIVYEGNKAKFTQNEELKQALFSTKGTTLVEAAPNDIIWGIGLSEDDTRSLKRETWKGKNLLGEILTNIRVELLGEY</sequence>
<dbReference type="CDD" id="cd15457">
    <property type="entry name" value="NADAR"/>
    <property type="match status" value="1"/>
</dbReference>
<name>A0A934WXL4_9BACT</name>
<evidence type="ECO:0000259" key="3">
    <source>
        <dbReference type="Pfam" id="PF08719"/>
    </source>
</evidence>
<organism evidence="4 5">
    <name type="scientific">Marivirga aurantiaca</name>
    <dbReference type="NCBI Taxonomy" id="2802615"/>
    <lineage>
        <taxon>Bacteria</taxon>
        <taxon>Pseudomonadati</taxon>
        <taxon>Bacteroidota</taxon>
        <taxon>Cytophagia</taxon>
        <taxon>Cytophagales</taxon>
        <taxon>Marivirgaceae</taxon>
        <taxon>Marivirga</taxon>
    </lineage>
</organism>
<evidence type="ECO:0000313" key="5">
    <source>
        <dbReference type="Proteomes" id="UP000611723"/>
    </source>
</evidence>
<gene>
    <name evidence="4" type="ORF">JKA74_06965</name>
</gene>
<accession>A0A934WXL4</accession>
<evidence type="ECO:0000256" key="1">
    <source>
        <dbReference type="ARBA" id="ARBA00000022"/>
    </source>
</evidence>
<dbReference type="Proteomes" id="UP000611723">
    <property type="component" value="Unassembled WGS sequence"/>
</dbReference>
<dbReference type="InterPro" id="IPR037238">
    <property type="entry name" value="YbiA-like_sf"/>
</dbReference>
<comment type="catalytic activity">
    <reaction evidence="2">
        <text>2,5-diamino-6-hydroxy-4-(5-phosphoribosylamino)-pyrimidine + H2O = 2,5,6-triamino-4-hydroxypyrimidine + D-ribose 5-phosphate</text>
        <dbReference type="Rhea" id="RHEA:23436"/>
        <dbReference type="ChEBI" id="CHEBI:15377"/>
        <dbReference type="ChEBI" id="CHEBI:58614"/>
        <dbReference type="ChEBI" id="CHEBI:78346"/>
        <dbReference type="ChEBI" id="CHEBI:137796"/>
    </reaction>
</comment>
<evidence type="ECO:0000256" key="2">
    <source>
        <dbReference type="ARBA" id="ARBA00000751"/>
    </source>
</evidence>